<feature type="binding site" evidence="6">
    <location>
        <position position="316"/>
    </location>
    <ligand>
        <name>Mn(2+)</name>
        <dbReference type="ChEBI" id="CHEBI:29035"/>
    </ligand>
</feature>
<gene>
    <name evidence="6" type="primary">araA</name>
    <name evidence="10" type="ORF">SAMN05660359_00304</name>
</gene>
<dbReference type="OrthoDB" id="9765600at2"/>
<evidence type="ECO:0000256" key="1">
    <source>
        <dbReference type="ARBA" id="ARBA00022723"/>
    </source>
</evidence>
<evidence type="ECO:0000313" key="10">
    <source>
        <dbReference type="EMBL" id="SFN86130.1"/>
    </source>
</evidence>
<dbReference type="SUPFAM" id="SSF50443">
    <property type="entry name" value="FucI/AraA C-terminal domain-like"/>
    <property type="match status" value="1"/>
</dbReference>
<evidence type="ECO:0000256" key="4">
    <source>
        <dbReference type="ARBA" id="ARBA00023235"/>
    </source>
</evidence>
<evidence type="ECO:0000259" key="7">
    <source>
        <dbReference type="Pfam" id="PF02610"/>
    </source>
</evidence>
<evidence type="ECO:0000256" key="3">
    <source>
        <dbReference type="ARBA" id="ARBA00023211"/>
    </source>
</evidence>
<dbReference type="GO" id="GO:0030145">
    <property type="term" value="F:manganese ion binding"/>
    <property type="evidence" value="ECO:0007669"/>
    <property type="project" value="UniProtKB-UniRule"/>
</dbReference>
<dbReference type="GO" id="GO:0019569">
    <property type="term" value="P:L-arabinose catabolic process to D-xylulose 5-phosphate"/>
    <property type="evidence" value="ECO:0007669"/>
    <property type="project" value="UniProtKB-UniRule"/>
</dbReference>
<dbReference type="GO" id="GO:0008733">
    <property type="term" value="F:L-arabinose isomerase activity"/>
    <property type="evidence" value="ECO:0007669"/>
    <property type="project" value="UniProtKB-UniRule"/>
</dbReference>
<feature type="binding site" evidence="6">
    <location>
        <position position="458"/>
    </location>
    <ligand>
        <name>Mn(2+)</name>
        <dbReference type="ChEBI" id="CHEBI:29035"/>
    </ligand>
</feature>
<evidence type="ECO:0000256" key="2">
    <source>
        <dbReference type="ARBA" id="ARBA00022935"/>
    </source>
</evidence>
<dbReference type="InterPro" id="IPR055389">
    <property type="entry name" value="AraA_N"/>
</dbReference>
<dbReference type="PANTHER" id="PTHR38464:SF1">
    <property type="entry name" value="L-ARABINOSE ISOMERASE"/>
    <property type="match status" value="1"/>
</dbReference>
<dbReference type="RefSeq" id="WP_075011743.1">
    <property type="nucleotide sequence ID" value="NZ_FOWE01000001.1"/>
</dbReference>
<dbReference type="InterPro" id="IPR004216">
    <property type="entry name" value="Fuc/Ara_isomerase_C"/>
</dbReference>
<dbReference type="Pfam" id="PF24856">
    <property type="entry name" value="AraA_central"/>
    <property type="match status" value="1"/>
</dbReference>
<keyword evidence="1 6" id="KW-0479">Metal-binding</keyword>
<comment type="function">
    <text evidence="6">Catalyzes the conversion of L-arabinose to L-ribulose.</text>
</comment>
<organism evidence="10 11">
    <name type="scientific">Geodermatophilus obscurus</name>
    <dbReference type="NCBI Taxonomy" id="1861"/>
    <lineage>
        <taxon>Bacteria</taxon>
        <taxon>Bacillati</taxon>
        <taxon>Actinomycetota</taxon>
        <taxon>Actinomycetes</taxon>
        <taxon>Geodermatophilales</taxon>
        <taxon>Geodermatophilaceae</taxon>
        <taxon>Geodermatophilus</taxon>
    </lineage>
</organism>
<feature type="domain" description="L-arabinose isomerase central" evidence="9">
    <location>
        <begin position="187"/>
        <end position="334"/>
    </location>
</feature>
<name>A0A1I5CGK1_9ACTN</name>
<keyword evidence="11" id="KW-1185">Reference proteome</keyword>
<evidence type="ECO:0000259" key="9">
    <source>
        <dbReference type="Pfam" id="PF24856"/>
    </source>
</evidence>
<dbReference type="PIRSF" id="PIRSF001478">
    <property type="entry name" value="L-ara_isomerase"/>
    <property type="match status" value="1"/>
</dbReference>
<dbReference type="AlphaFoldDB" id="A0A1I5CGK1"/>
<feature type="domain" description="L-arabinose isomerase C-terminal" evidence="8">
    <location>
        <begin position="338"/>
        <end position="480"/>
    </location>
</feature>
<keyword evidence="4 6" id="KW-0413">Isomerase</keyword>
<dbReference type="InterPro" id="IPR055390">
    <property type="entry name" value="AraA_central"/>
</dbReference>
<evidence type="ECO:0000256" key="5">
    <source>
        <dbReference type="ARBA" id="ARBA00023277"/>
    </source>
</evidence>
<feature type="domain" description="L-arabinose isomerase N-terminal" evidence="7">
    <location>
        <begin position="18"/>
        <end position="180"/>
    </location>
</feature>
<feature type="binding site" evidence="6">
    <location>
        <position position="343"/>
    </location>
    <ligand>
        <name>Mn(2+)</name>
        <dbReference type="ChEBI" id="CHEBI:29035"/>
    </ligand>
</feature>
<dbReference type="NCBIfam" id="NF002795">
    <property type="entry name" value="PRK02929.1"/>
    <property type="match status" value="1"/>
</dbReference>
<dbReference type="Gene3D" id="3.40.50.10940">
    <property type="match status" value="1"/>
</dbReference>
<keyword evidence="2 6" id="KW-0054">Arabinose catabolism</keyword>
<keyword evidence="5 6" id="KW-0119">Carbohydrate metabolism</keyword>
<dbReference type="Pfam" id="PF02610">
    <property type="entry name" value="AraA_N"/>
    <property type="match status" value="1"/>
</dbReference>
<dbReference type="PANTHER" id="PTHR38464">
    <property type="entry name" value="L-ARABINOSE ISOMERASE"/>
    <property type="match status" value="1"/>
</dbReference>
<evidence type="ECO:0000256" key="6">
    <source>
        <dbReference type="HAMAP-Rule" id="MF_00519"/>
    </source>
</evidence>
<dbReference type="InterPro" id="IPR038583">
    <property type="entry name" value="AraA_N_sf"/>
</dbReference>
<dbReference type="UniPathway" id="UPA00145">
    <property type="reaction ID" value="UER00565"/>
</dbReference>
<dbReference type="EC" id="5.3.1.4" evidence="6"/>
<dbReference type="GO" id="GO:0005829">
    <property type="term" value="C:cytosol"/>
    <property type="evidence" value="ECO:0007669"/>
    <property type="project" value="TreeGrafter"/>
</dbReference>
<evidence type="ECO:0000313" key="11">
    <source>
        <dbReference type="Proteomes" id="UP000183642"/>
    </source>
</evidence>
<keyword evidence="3 6" id="KW-0464">Manganese</keyword>
<protein>
    <recommendedName>
        <fullName evidence="6">L-arabinose isomerase</fullName>
        <ecNumber evidence="6">5.3.1.4</ecNumber>
    </recommendedName>
</protein>
<dbReference type="InterPro" id="IPR009015">
    <property type="entry name" value="Fucose_isomerase_N/cen_sf"/>
</dbReference>
<feature type="binding site" evidence="6">
    <location>
        <position position="359"/>
    </location>
    <ligand>
        <name>Mn(2+)</name>
        <dbReference type="ChEBI" id="CHEBI:29035"/>
    </ligand>
</feature>
<comment type="pathway">
    <text evidence="6">Carbohydrate degradation; L-arabinose degradation via L-ribulose; D-xylulose 5-phosphate from L-arabinose (bacterial route): step 1/3.</text>
</comment>
<comment type="catalytic activity">
    <reaction evidence="6">
        <text>beta-L-arabinopyranose = L-ribulose</text>
        <dbReference type="Rhea" id="RHEA:14821"/>
        <dbReference type="ChEBI" id="CHEBI:16880"/>
        <dbReference type="ChEBI" id="CHEBI:40886"/>
        <dbReference type="EC" id="5.3.1.4"/>
    </reaction>
</comment>
<comment type="similarity">
    <text evidence="6">Belongs to the arabinose isomerase family.</text>
</comment>
<accession>A0A1I5CGK1</accession>
<dbReference type="Pfam" id="PF11762">
    <property type="entry name" value="Arabinose_Iso_C"/>
    <property type="match status" value="1"/>
</dbReference>
<dbReference type="InterPro" id="IPR003762">
    <property type="entry name" value="Lara_isomerase"/>
</dbReference>
<dbReference type="InterPro" id="IPR024664">
    <property type="entry name" value="Ara_Isoase_C"/>
</dbReference>
<reference evidence="11" key="1">
    <citation type="submission" date="2016-10" db="EMBL/GenBank/DDBJ databases">
        <authorList>
            <person name="Varghese N."/>
            <person name="Submissions S."/>
        </authorList>
    </citation>
    <scope>NUCLEOTIDE SEQUENCE [LARGE SCALE GENOMIC DNA]</scope>
    <source>
        <strain evidence="11">DSM 43161</strain>
    </source>
</reference>
<proteinExistence type="inferred from homology"/>
<evidence type="ECO:0000259" key="8">
    <source>
        <dbReference type="Pfam" id="PF11762"/>
    </source>
</evidence>
<dbReference type="SUPFAM" id="SSF53743">
    <property type="entry name" value="FucI/AraA N-terminal and middle domains"/>
    <property type="match status" value="1"/>
</dbReference>
<dbReference type="HAMAP" id="MF_00519">
    <property type="entry name" value="Arabinose_Isome"/>
    <property type="match status" value="1"/>
</dbReference>
<sequence length="510" mass="54651">MSAGTDAAGVADPFAGSEVWFLTGSQGLYGEETLAQVAEQSQRVAEALDAAGEVPVRVVWKPVLTDAGAIRALMGEANETAACAGVITWMHTFSPAKMWISGLDALRKPLLHLHTQADAALPWATIDMDFMNLNQAAHGDREYGFVLTRLRMPRTTVAGHVSDPRVRARVGAWARAAAAAGALRTLRVARFGDNMRDVAVTEGDKVEAEIRFGVSVNTWGVNDLVAAVETVEESAVDALVAEYGDLYAFADDCAPGRERHEAVRYQARIEAALRGFLTAGGFGAFTTNFEDLGGLRQLPGLAVQRLMADGYGFGGEGDWKTSVLLRTLKVAAAGLPGGTSFMEDYTYDLTGTPKILGAHMLEVCPTIAGDRPRVEVHPLAIGGREDPARLVFTAAPGEGVVVGWCDLGDRFRWVANEVDVVPPDEPLPNLPVARAVWQPRPDFATATEGWLTAGGPHHTVLSTALGAEELTDLAEVFATELVLIDGATTRRSLAQELRWSAAYHRLAQRL</sequence>
<dbReference type="Proteomes" id="UP000183642">
    <property type="component" value="Unassembled WGS sequence"/>
</dbReference>
<dbReference type="EMBL" id="FOWE01000001">
    <property type="protein sequence ID" value="SFN86130.1"/>
    <property type="molecule type" value="Genomic_DNA"/>
</dbReference>
<comment type="cofactor">
    <cofactor evidence="6">
        <name>Mn(2+)</name>
        <dbReference type="ChEBI" id="CHEBI:29035"/>
    </cofactor>
    <text evidence="6">Binds 1 Mn(2+) ion per subunit.</text>
</comment>